<dbReference type="EMBL" id="PQIB02000016">
    <property type="protein sequence ID" value="RLM60596.1"/>
    <property type="molecule type" value="Genomic_DNA"/>
</dbReference>
<accession>A0A3L6PQI5</accession>
<name>A0A3L6PQI5_PANMI</name>
<dbReference type="InterPro" id="IPR029071">
    <property type="entry name" value="Ubiquitin-like_domsf"/>
</dbReference>
<dbReference type="InterPro" id="IPR050158">
    <property type="entry name" value="Ubiquitin_ubiquitin-like"/>
</dbReference>
<sequence length="496" mass="55423">MKSPTTRPASCDIIVLSAICGSDQHEKLAEGADHRGRPALVAGAMATRGSSDHRDDIAEDHALVVAGANNMKMFGKPSDLFLRYDNNRRNGAAIGASTSSFAQEYDNFESLIFVRSCHGTCLLNTNLQSGTVETLKCLVEEREGIPVKDQYLIFGAKPLRDGTLLRDYAIRNESTIDVLPRIRGGSREDMTLDELLRRQAPLTKDAVVNELPPGAGVSNSTRQVLDEAGVRVLRGIMSCVLKNHKAKLAFRENELTAEKLRVSVVVTNEQDGVLWETASVKLHNISARETLTDGSQKENLRRLREVIERVFRRTGGDGPQYPLHVESIDATLVTLSAETTTPLSPATSGLLAGRTQLLEALAATVDPVQMASMWWNLIRFHDSLTRERRTVFRKAVESTNQSNWSQDLSHPLFSNVYNYENPPSYDNSAVDLLFFARNWFTHVPKQQWNDLGAQVFQGLPHLDYIFTHHFIHFLPNLLLELHEKKFDLTEILVPLT</sequence>
<evidence type="ECO:0000313" key="3">
    <source>
        <dbReference type="EMBL" id="RLM60596.1"/>
    </source>
</evidence>
<dbReference type="InterPro" id="IPR000626">
    <property type="entry name" value="Ubiquitin-like_dom"/>
</dbReference>
<dbReference type="PANTHER" id="PTHR10666">
    <property type="entry name" value="UBIQUITIN"/>
    <property type="match status" value="1"/>
</dbReference>
<dbReference type="Proteomes" id="UP000275267">
    <property type="component" value="Unassembled WGS sequence"/>
</dbReference>
<proteinExistence type="predicted"/>
<dbReference type="Gene3D" id="3.10.20.90">
    <property type="entry name" value="Phosphatidylinositol 3-kinase Catalytic Subunit, Chain A, domain 1"/>
    <property type="match status" value="1"/>
</dbReference>
<dbReference type="InterPro" id="IPR019956">
    <property type="entry name" value="Ubiquitin_dom"/>
</dbReference>
<protein>
    <recommendedName>
        <fullName evidence="2">Ubiquitin-like domain-containing protein</fullName>
    </recommendedName>
</protein>
<evidence type="ECO:0000259" key="2">
    <source>
        <dbReference type="PROSITE" id="PS50053"/>
    </source>
</evidence>
<organism evidence="3 4">
    <name type="scientific">Panicum miliaceum</name>
    <name type="common">Proso millet</name>
    <name type="synonym">Broomcorn millet</name>
    <dbReference type="NCBI Taxonomy" id="4540"/>
    <lineage>
        <taxon>Eukaryota</taxon>
        <taxon>Viridiplantae</taxon>
        <taxon>Streptophyta</taxon>
        <taxon>Embryophyta</taxon>
        <taxon>Tracheophyta</taxon>
        <taxon>Spermatophyta</taxon>
        <taxon>Magnoliopsida</taxon>
        <taxon>Liliopsida</taxon>
        <taxon>Poales</taxon>
        <taxon>Poaceae</taxon>
        <taxon>PACMAD clade</taxon>
        <taxon>Panicoideae</taxon>
        <taxon>Panicodae</taxon>
        <taxon>Paniceae</taxon>
        <taxon>Panicinae</taxon>
        <taxon>Panicum</taxon>
        <taxon>Panicum sect. Panicum</taxon>
    </lineage>
</organism>
<dbReference type="PRINTS" id="PR00348">
    <property type="entry name" value="UBIQUITIN"/>
</dbReference>
<dbReference type="PROSITE" id="PS50053">
    <property type="entry name" value="UBIQUITIN_2"/>
    <property type="match status" value="1"/>
</dbReference>
<dbReference type="STRING" id="4540.A0A3L6PQI5"/>
<dbReference type="OrthoDB" id="428577at2759"/>
<feature type="domain" description="Ubiquitin-like" evidence="2">
    <location>
        <begin position="129"/>
        <end position="185"/>
    </location>
</feature>
<keyword evidence="4" id="KW-1185">Reference proteome</keyword>
<dbReference type="AlphaFoldDB" id="A0A3L6PQI5"/>
<comment type="caution">
    <text evidence="3">The sequence shown here is derived from an EMBL/GenBank/DDBJ whole genome shotgun (WGS) entry which is preliminary data.</text>
</comment>
<dbReference type="SMART" id="SM00213">
    <property type="entry name" value="UBQ"/>
    <property type="match status" value="1"/>
</dbReference>
<dbReference type="GO" id="GO:0003729">
    <property type="term" value="F:mRNA binding"/>
    <property type="evidence" value="ECO:0007669"/>
    <property type="project" value="UniProtKB-ARBA"/>
</dbReference>
<evidence type="ECO:0000313" key="4">
    <source>
        <dbReference type="Proteomes" id="UP000275267"/>
    </source>
</evidence>
<keyword evidence="1" id="KW-1017">Isopeptide bond</keyword>
<dbReference type="SUPFAM" id="SSF54236">
    <property type="entry name" value="Ubiquitin-like"/>
    <property type="match status" value="1"/>
</dbReference>
<reference evidence="4" key="1">
    <citation type="journal article" date="2019" name="Nat. Commun.">
        <title>The genome of broomcorn millet.</title>
        <authorList>
            <person name="Zou C."/>
            <person name="Miki D."/>
            <person name="Li D."/>
            <person name="Tang Q."/>
            <person name="Xiao L."/>
            <person name="Rajput S."/>
            <person name="Deng P."/>
            <person name="Jia W."/>
            <person name="Huang R."/>
            <person name="Zhang M."/>
            <person name="Sun Y."/>
            <person name="Hu J."/>
            <person name="Fu X."/>
            <person name="Schnable P.S."/>
            <person name="Li F."/>
            <person name="Zhang H."/>
            <person name="Feng B."/>
            <person name="Zhu X."/>
            <person name="Liu R."/>
            <person name="Schnable J.C."/>
            <person name="Zhu J.-K."/>
            <person name="Zhang H."/>
        </authorList>
    </citation>
    <scope>NUCLEOTIDE SEQUENCE [LARGE SCALE GENOMIC DNA]</scope>
</reference>
<dbReference type="Pfam" id="PF00240">
    <property type="entry name" value="ubiquitin"/>
    <property type="match status" value="1"/>
</dbReference>
<evidence type="ECO:0000256" key="1">
    <source>
        <dbReference type="ARBA" id="ARBA00022499"/>
    </source>
</evidence>
<gene>
    <name evidence="3" type="ORF">C2845_PM14G05270</name>
</gene>